<organism evidence="7 8">
    <name type="scientific">Aquamicrobium zhengzhouense</name>
    <dbReference type="NCBI Taxonomy" id="2781738"/>
    <lineage>
        <taxon>Bacteria</taxon>
        <taxon>Pseudomonadati</taxon>
        <taxon>Pseudomonadota</taxon>
        <taxon>Alphaproteobacteria</taxon>
        <taxon>Hyphomicrobiales</taxon>
        <taxon>Phyllobacteriaceae</taxon>
        <taxon>Aquamicrobium</taxon>
    </lineage>
</organism>
<dbReference type="InterPro" id="IPR023696">
    <property type="entry name" value="Ureohydrolase_dom_sf"/>
</dbReference>
<keyword evidence="3" id="KW-0479">Metal-binding</keyword>
<keyword evidence="8" id="KW-1185">Reference proteome</keyword>
<sequence length="343" mass="37378">MKTVFSPRHAGHSGNVELDTNEIVPAYEKPSRAEFIRARIEAVGLGPIVEPQAHGLETARKVHDPAYLEFLESVYPEWLAAGRSGTAMPYVWPTRALRADVVPTSIEGKIGFYAFDAGATFVAGTWDAVRSSHDSALSAASLVESGEPAAFALCRPPGHHAGSNFAGGYCFINNAAVAAQWFLDQGAKRVSILDVDYHHGNGTQEIFYRRSDVQVVNLHADPLFEYPHFLGHADEGGEGAGEGFNHNLPMARGTDWSGWSKALERGFKLVSDYTPDVLIVSLGVDTFERDPISQFKLVSDDYPKIGREIARLRLPTLFVMEGGYAVEEIGINAVGVLTGFEDR</sequence>
<dbReference type="PRINTS" id="PR01270">
    <property type="entry name" value="HDASUPER"/>
</dbReference>
<evidence type="ECO:0000256" key="5">
    <source>
        <dbReference type="ARBA" id="ARBA00022833"/>
    </source>
</evidence>
<dbReference type="Proteomes" id="UP000601789">
    <property type="component" value="Unassembled WGS sequence"/>
</dbReference>
<keyword evidence="4" id="KW-0378">Hydrolase</keyword>
<name>A0ABS0SJB9_9HYPH</name>
<dbReference type="InterPro" id="IPR037138">
    <property type="entry name" value="His_deacetylse_dom_sf"/>
</dbReference>
<dbReference type="Gene3D" id="3.40.800.20">
    <property type="entry name" value="Histone deacetylase domain"/>
    <property type="match status" value="1"/>
</dbReference>
<dbReference type="PANTHER" id="PTHR10625:SF17">
    <property type="entry name" value="HISTONE DEACETYLASE 8"/>
    <property type="match status" value="1"/>
</dbReference>
<evidence type="ECO:0000256" key="2">
    <source>
        <dbReference type="ARBA" id="ARBA00005947"/>
    </source>
</evidence>
<evidence type="ECO:0000313" key="8">
    <source>
        <dbReference type="Proteomes" id="UP000601789"/>
    </source>
</evidence>
<gene>
    <name evidence="7" type="ORF">IOD40_19150</name>
</gene>
<proteinExistence type="inferred from homology"/>
<dbReference type="RefSeq" id="WP_198478310.1">
    <property type="nucleotide sequence ID" value="NZ_JADGMQ010000023.1"/>
</dbReference>
<evidence type="ECO:0000256" key="4">
    <source>
        <dbReference type="ARBA" id="ARBA00022801"/>
    </source>
</evidence>
<dbReference type="InterPro" id="IPR023801">
    <property type="entry name" value="His_deacetylse_dom"/>
</dbReference>
<evidence type="ECO:0000256" key="1">
    <source>
        <dbReference type="ARBA" id="ARBA00001947"/>
    </source>
</evidence>
<comment type="similarity">
    <text evidence="2">Belongs to the histone deacetylase family.</text>
</comment>
<accession>A0ABS0SJB9</accession>
<keyword evidence="5" id="KW-0862">Zinc</keyword>
<dbReference type="SUPFAM" id="SSF52768">
    <property type="entry name" value="Arginase/deacetylase"/>
    <property type="match status" value="1"/>
</dbReference>
<dbReference type="CDD" id="cd10001">
    <property type="entry name" value="HDAC_classII_APAH"/>
    <property type="match status" value="1"/>
</dbReference>
<dbReference type="Pfam" id="PF00850">
    <property type="entry name" value="Hist_deacetyl"/>
    <property type="match status" value="1"/>
</dbReference>
<evidence type="ECO:0000256" key="3">
    <source>
        <dbReference type="ARBA" id="ARBA00022723"/>
    </source>
</evidence>
<reference evidence="7 8" key="1">
    <citation type="submission" date="2020-10" db="EMBL/GenBank/DDBJ databases">
        <title>Aquamicrobium zhengzhouensis sp. nov., a exopolysaccharide producing bacterium isolated from farmland soil.</title>
        <authorList>
            <person name="Wang X."/>
        </authorList>
    </citation>
    <scope>NUCLEOTIDE SEQUENCE [LARGE SCALE GENOMIC DNA]</scope>
    <source>
        <strain evidence="8">cd-1</strain>
    </source>
</reference>
<protein>
    <submittedName>
        <fullName evidence="7">Histone deacetylase family protein</fullName>
    </submittedName>
</protein>
<feature type="domain" description="Histone deacetylase" evidence="6">
    <location>
        <begin position="28"/>
        <end position="330"/>
    </location>
</feature>
<dbReference type="PANTHER" id="PTHR10625">
    <property type="entry name" value="HISTONE DEACETYLASE HDAC1-RELATED"/>
    <property type="match status" value="1"/>
</dbReference>
<comment type="caution">
    <text evidence="7">The sequence shown here is derived from an EMBL/GenBank/DDBJ whole genome shotgun (WGS) entry which is preliminary data.</text>
</comment>
<evidence type="ECO:0000313" key="7">
    <source>
        <dbReference type="EMBL" id="MBI1622772.1"/>
    </source>
</evidence>
<comment type="cofactor">
    <cofactor evidence="1">
        <name>Zn(2+)</name>
        <dbReference type="ChEBI" id="CHEBI:29105"/>
    </cofactor>
</comment>
<dbReference type="EMBL" id="JADGMQ010000023">
    <property type="protein sequence ID" value="MBI1622772.1"/>
    <property type="molecule type" value="Genomic_DNA"/>
</dbReference>
<dbReference type="InterPro" id="IPR000286">
    <property type="entry name" value="HDACs"/>
</dbReference>
<evidence type="ECO:0000259" key="6">
    <source>
        <dbReference type="Pfam" id="PF00850"/>
    </source>
</evidence>